<dbReference type="AlphaFoldDB" id="A0A7X8MXZ6"/>
<dbReference type="Proteomes" id="UP000568696">
    <property type="component" value="Unassembled WGS sequence"/>
</dbReference>
<reference evidence="1 2" key="1">
    <citation type="journal article" date="2020" name="Biotechnol. Biofuels">
        <title>New insights from the biogas microbiome by comprehensive genome-resolved metagenomics of nearly 1600 species originating from multiple anaerobic digesters.</title>
        <authorList>
            <person name="Campanaro S."/>
            <person name="Treu L."/>
            <person name="Rodriguez-R L.M."/>
            <person name="Kovalovszki A."/>
            <person name="Ziels R.M."/>
            <person name="Maus I."/>
            <person name="Zhu X."/>
            <person name="Kougias P.G."/>
            <person name="Basile A."/>
            <person name="Luo G."/>
            <person name="Schluter A."/>
            <person name="Konstantinidis K.T."/>
            <person name="Angelidaki I."/>
        </authorList>
    </citation>
    <scope>NUCLEOTIDE SEQUENCE [LARGE SCALE GENOMIC DNA]</scope>
    <source>
        <strain evidence="1">AS23ysBPME_344</strain>
    </source>
</reference>
<name>A0A7X8MXZ6_9CORY</name>
<gene>
    <name evidence="1" type="ORF">GX356_12590</name>
</gene>
<dbReference type="EMBL" id="JAAYSN010000353">
    <property type="protein sequence ID" value="NLP40526.1"/>
    <property type="molecule type" value="Genomic_DNA"/>
</dbReference>
<dbReference type="OrthoDB" id="568335at2"/>
<comment type="caution">
    <text evidence="1">The sequence shown here is derived from an EMBL/GenBank/DDBJ whole genome shotgun (WGS) entry which is preliminary data.</text>
</comment>
<organism evidence="1 2">
    <name type="scientific">Corynebacterium pollutisoli</name>
    <dbReference type="NCBI Taxonomy" id="1610489"/>
    <lineage>
        <taxon>Bacteria</taxon>
        <taxon>Bacillati</taxon>
        <taxon>Actinomycetota</taxon>
        <taxon>Actinomycetes</taxon>
        <taxon>Mycobacteriales</taxon>
        <taxon>Corynebacteriaceae</taxon>
        <taxon>Corynebacterium</taxon>
    </lineage>
</organism>
<evidence type="ECO:0000313" key="2">
    <source>
        <dbReference type="Proteomes" id="UP000568696"/>
    </source>
</evidence>
<sequence length="46" mass="5633">MKHCPRHNSNAERYNKTLARERIYARVYTCSCQRREAIDSWLDEFN</sequence>
<protein>
    <submittedName>
        <fullName evidence="1">Transposase</fullName>
    </submittedName>
</protein>
<accession>A0A7X8MXZ6</accession>
<evidence type="ECO:0000313" key="1">
    <source>
        <dbReference type="EMBL" id="NLP40526.1"/>
    </source>
</evidence>
<proteinExistence type="predicted"/>